<dbReference type="AlphaFoldDB" id="A0A0K2U9K0"/>
<protein>
    <submittedName>
        <fullName evidence="1">Uncharacterized protein</fullName>
    </submittedName>
</protein>
<sequence length="30" mass="3655">MVSTTVFTCCYIKRMIIIIINYLRVLSRRF</sequence>
<reference evidence="1" key="1">
    <citation type="submission" date="2014-05" db="EMBL/GenBank/DDBJ databases">
        <authorList>
            <person name="Chronopoulou M."/>
        </authorList>
    </citation>
    <scope>NUCLEOTIDE SEQUENCE</scope>
    <source>
        <tissue evidence="1">Whole organism</tissue>
    </source>
</reference>
<accession>A0A0K2U9K0</accession>
<dbReference type="EMBL" id="HACA01017389">
    <property type="protein sequence ID" value="CDW34750.1"/>
    <property type="molecule type" value="Transcribed_RNA"/>
</dbReference>
<proteinExistence type="predicted"/>
<name>A0A0K2U9K0_LEPSM</name>
<evidence type="ECO:0000313" key="1">
    <source>
        <dbReference type="EMBL" id="CDW34750.1"/>
    </source>
</evidence>
<organism evidence="1">
    <name type="scientific">Lepeophtheirus salmonis</name>
    <name type="common">Salmon louse</name>
    <name type="synonym">Caligus salmonis</name>
    <dbReference type="NCBI Taxonomy" id="72036"/>
    <lineage>
        <taxon>Eukaryota</taxon>
        <taxon>Metazoa</taxon>
        <taxon>Ecdysozoa</taxon>
        <taxon>Arthropoda</taxon>
        <taxon>Crustacea</taxon>
        <taxon>Multicrustacea</taxon>
        <taxon>Hexanauplia</taxon>
        <taxon>Copepoda</taxon>
        <taxon>Siphonostomatoida</taxon>
        <taxon>Caligidae</taxon>
        <taxon>Lepeophtheirus</taxon>
    </lineage>
</organism>